<protein>
    <submittedName>
        <fullName evidence="4">TIGR01777 family oxidoreductase</fullName>
    </submittedName>
</protein>
<organism evidence="4 5">
    <name type="scientific">Ectobacillus funiculus</name>
    <dbReference type="NCBI Taxonomy" id="137993"/>
    <lineage>
        <taxon>Bacteria</taxon>
        <taxon>Bacillati</taxon>
        <taxon>Bacillota</taxon>
        <taxon>Bacilli</taxon>
        <taxon>Bacillales</taxon>
        <taxon>Bacillaceae</taxon>
        <taxon>Ectobacillus</taxon>
    </lineage>
</organism>
<dbReference type="NCBIfam" id="TIGR01777">
    <property type="entry name" value="yfcH"/>
    <property type="match status" value="1"/>
</dbReference>
<dbReference type="InterPro" id="IPR001509">
    <property type="entry name" value="Epimerase_deHydtase"/>
</dbReference>
<proteinExistence type="inferred from homology"/>
<evidence type="ECO:0000259" key="2">
    <source>
        <dbReference type="Pfam" id="PF01370"/>
    </source>
</evidence>
<feature type="domain" description="NAD-dependent epimerase/dehydratase" evidence="2">
    <location>
        <begin position="3"/>
        <end position="216"/>
    </location>
</feature>
<evidence type="ECO:0000259" key="3">
    <source>
        <dbReference type="Pfam" id="PF08338"/>
    </source>
</evidence>
<feature type="domain" description="DUF1731" evidence="3">
    <location>
        <begin position="251"/>
        <end position="297"/>
    </location>
</feature>
<dbReference type="InterPro" id="IPR010099">
    <property type="entry name" value="SDR39U1"/>
</dbReference>
<accession>A0ABV5WFV8</accession>
<dbReference type="CDD" id="cd05242">
    <property type="entry name" value="SDR_a8"/>
    <property type="match status" value="1"/>
</dbReference>
<dbReference type="InterPro" id="IPR036291">
    <property type="entry name" value="NAD(P)-bd_dom_sf"/>
</dbReference>
<dbReference type="Pfam" id="PF08338">
    <property type="entry name" value="DUF1731"/>
    <property type="match status" value="1"/>
</dbReference>
<dbReference type="Gene3D" id="3.40.50.720">
    <property type="entry name" value="NAD(P)-binding Rossmann-like Domain"/>
    <property type="match status" value="1"/>
</dbReference>
<keyword evidence="5" id="KW-1185">Reference proteome</keyword>
<evidence type="ECO:0000313" key="5">
    <source>
        <dbReference type="Proteomes" id="UP001589609"/>
    </source>
</evidence>
<dbReference type="PANTHER" id="PTHR11092:SF0">
    <property type="entry name" value="EPIMERASE FAMILY PROTEIN SDR39U1"/>
    <property type="match status" value="1"/>
</dbReference>
<dbReference type="Proteomes" id="UP001589609">
    <property type="component" value="Unassembled WGS sequence"/>
</dbReference>
<comment type="caution">
    <text evidence="4">The sequence shown here is derived from an EMBL/GenBank/DDBJ whole genome shotgun (WGS) entry which is preliminary data.</text>
</comment>
<name>A0ABV5WFV8_9BACI</name>
<dbReference type="EMBL" id="JBHMAF010000073">
    <property type="protein sequence ID" value="MFB9759494.1"/>
    <property type="molecule type" value="Genomic_DNA"/>
</dbReference>
<dbReference type="RefSeq" id="WP_379949807.1">
    <property type="nucleotide sequence ID" value="NZ_JBHMAF010000073.1"/>
</dbReference>
<comment type="similarity">
    <text evidence="1">Belongs to the NAD(P)-dependent epimerase/dehydratase family. SDR39U1 subfamily.</text>
</comment>
<dbReference type="InterPro" id="IPR013549">
    <property type="entry name" value="DUF1731"/>
</dbReference>
<sequence length="299" mass="33108">MEIAISGGTGFIGSVLATHLADKGHTIYILTRSAKLTSTRANIRFVQWNAENETFPLSRIDAFINLAGEPINSGRWTQQRKARILTSRVQTTQGIVRQLAKLSRRPRIFVNASAIGYYGTSLDKTFTEASTTHGTDFLATTVIQWEKEASHAQLLGMRTIYARFGVVLGRKGGALPRMILPYKLFSGGTIGSGKQWLSWIHIDDVVNMISFALENEAIQGALNLTAPRPVTMQDFGKTIAKVLRKPHYFPIPSLPLRILLGEMSTLVLDGQRVLPETSVQHGYIHSYSNLEDALTDLLK</sequence>
<dbReference type="SUPFAM" id="SSF51735">
    <property type="entry name" value="NAD(P)-binding Rossmann-fold domains"/>
    <property type="match status" value="1"/>
</dbReference>
<evidence type="ECO:0000313" key="4">
    <source>
        <dbReference type="EMBL" id="MFB9759494.1"/>
    </source>
</evidence>
<dbReference type="Pfam" id="PF01370">
    <property type="entry name" value="Epimerase"/>
    <property type="match status" value="1"/>
</dbReference>
<dbReference type="PANTHER" id="PTHR11092">
    <property type="entry name" value="SUGAR NUCLEOTIDE EPIMERASE RELATED"/>
    <property type="match status" value="1"/>
</dbReference>
<gene>
    <name evidence="4" type="ORF">ACFFMS_13780</name>
</gene>
<reference evidence="4 5" key="1">
    <citation type="submission" date="2024-09" db="EMBL/GenBank/DDBJ databases">
        <authorList>
            <person name="Sun Q."/>
            <person name="Mori K."/>
        </authorList>
    </citation>
    <scope>NUCLEOTIDE SEQUENCE [LARGE SCALE GENOMIC DNA]</scope>
    <source>
        <strain evidence="4 5">JCM 11201</strain>
    </source>
</reference>
<evidence type="ECO:0000256" key="1">
    <source>
        <dbReference type="ARBA" id="ARBA00009353"/>
    </source>
</evidence>